<protein>
    <submittedName>
        <fullName evidence="2">Uncharacterized protein</fullName>
    </submittedName>
</protein>
<keyword evidence="3" id="KW-1185">Reference proteome</keyword>
<dbReference type="AlphaFoldDB" id="A0A0E3P9Y9"/>
<gene>
    <name evidence="2" type="ORF">MSSIT_3240</name>
</gene>
<dbReference type="HOGENOM" id="CLU_079273_0_0_2"/>
<name>A0A0E3P9Y9_9EURY</name>
<dbReference type="RefSeq" id="WP_048173721.1">
    <property type="nucleotide sequence ID" value="NZ_CP009506.1"/>
</dbReference>
<accession>A0A0E3P9Y9</accession>
<organism evidence="2 3">
    <name type="scientific">Methanosarcina siciliae T4/M</name>
    <dbReference type="NCBI Taxonomy" id="1434120"/>
    <lineage>
        <taxon>Archaea</taxon>
        <taxon>Methanobacteriati</taxon>
        <taxon>Methanobacteriota</taxon>
        <taxon>Stenosarchaea group</taxon>
        <taxon>Methanomicrobia</taxon>
        <taxon>Methanosarcinales</taxon>
        <taxon>Methanosarcinaceae</taxon>
        <taxon>Methanosarcina</taxon>
    </lineage>
</organism>
<proteinExistence type="predicted"/>
<dbReference type="GeneID" id="24862155"/>
<reference evidence="2 3" key="1">
    <citation type="submission" date="2014-07" db="EMBL/GenBank/DDBJ databases">
        <title>Methanogenic archaea and the global carbon cycle.</title>
        <authorList>
            <person name="Henriksen J.R."/>
            <person name="Luke J."/>
            <person name="Reinhart S."/>
            <person name="Benedict M.N."/>
            <person name="Youngblut N.D."/>
            <person name="Metcalf M.E."/>
            <person name="Whitaker R.J."/>
            <person name="Metcalf W.W."/>
        </authorList>
    </citation>
    <scope>NUCLEOTIDE SEQUENCE [LARGE SCALE GENOMIC DNA]</scope>
    <source>
        <strain evidence="2 3">T4/M</strain>
    </source>
</reference>
<feature type="transmembrane region" description="Helical" evidence="1">
    <location>
        <begin position="12"/>
        <end position="31"/>
    </location>
</feature>
<keyword evidence="1" id="KW-0812">Transmembrane</keyword>
<dbReference type="KEGG" id="msw:MSSIT_3240"/>
<evidence type="ECO:0000256" key="1">
    <source>
        <dbReference type="SAM" id="Phobius"/>
    </source>
</evidence>
<keyword evidence="1" id="KW-0472">Membrane</keyword>
<keyword evidence="1" id="KW-1133">Transmembrane helix</keyword>
<dbReference type="Proteomes" id="UP000033111">
    <property type="component" value="Chromosome"/>
</dbReference>
<dbReference type="EMBL" id="CP009506">
    <property type="protein sequence ID" value="AKB29959.1"/>
    <property type="molecule type" value="Genomic_DNA"/>
</dbReference>
<sequence length="306" mass="33787">MKRKDPATKNQKYLAIFLAVTMFLSAFMIYFSSTANDKNDDNNTPASETGENFMTVPFSQIPGKHVQHDFNSIIDGLEMSPEGVTNAIYVDLQKTEGTPLESAFGNSQTMNVSFSYGADVTKRYGASYADGSGFELHQIPEQKMNMPLNTSAMPYEGYQILDRTNGTYNIWNLAGSPSIIGPIQNVVNVIDVLEGNATSSSEYDQILSQADPEGSIYQEAVTKTNSTDIPAEQYYMDLKKLDDGSYVQTTIYLNPEPEVDEKIAVYQTNSSERGVAYNVTTLGNITKLEISSDFESLYNESALLSI</sequence>
<evidence type="ECO:0000313" key="2">
    <source>
        <dbReference type="EMBL" id="AKB29959.1"/>
    </source>
</evidence>
<dbReference type="OrthoDB" id="147885at2157"/>
<evidence type="ECO:0000313" key="3">
    <source>
        <dbReference type="Proteomes" id="UP000033111"/>
    </source>
</evidence>
<dbReference type="PATRIC" id="fig|1434120.4.peg.4215"/>